<evidence type="ECO:0000259" key="1">
    <source>
        <dbReference type="Pfam" id="PF03190"/>
    </source>
</evidence>
<dbReference type="Pfam" id="PF03190">
    <property type="entry name" value="Thioredox_DsbH"/>
    <property type="match status" value="1"/>
</dbReference>
<dbReference type="InterPro" id="IPR024705">
    <property type="entry name" value="Ssp411"/>
</dbReference>
<reference key="1">
    <citation type="journal article" date="2011" name="Mol. Biol. Evol.">
        <title>Unity in variety -- the pan-genome of the Chlamydiae.</title>
        <authorList>
            <person name="Collingro A."/>
            <person name="Tischler P."/>
            <person name="Weinmaier T."/>
            <person name="Penz T."/>
            <person name="Heinz E."/>
            <person name="Brunham R.C."/>
            <person name="Read T.D."/>
            <person name="Bavoil P.M."/>
            <person name="Sachse K."/>
            <person name="Kahane S."/>
            <person name="Friedman M.G."/>
            <person name="Rattei T."/>
            <person name="Myers G.S.A."/>
            <person name="Horn M."/>
        </authorList>
    </citation>
    <scope>NUCLEOTIDE SEQUENCE</scope>
    <source>
        <strain>Z</strain>
    </source>
</reference>
<dbReference type="PANTHER" id="PTHR42899:SF1">
    <property type="entry name" value="SPERMATOGENESIS-ASSOCIATED PROTEIN 20"/>
    <property type="match status" value="1"/>
</dbReference>
<dbReference type="InterPro" id="IPR036249">
    <property type="entry name" value="Thioredoxin-like_sf"/>
</dbReference>
<evidence type="ECO:0000313" key="2">
    <source>
        <dbReference type="EMBL" id="CCB89029.1"/>
    </source>
</evidence>
<dbReference type="STRING" id="331113.SNE_A11520"/>
<dbReference type="EMBL" id="FR872582">
    <property type="protein sequence ID" value="CCB89029.1"/>
    <property type="molecule type" value="Genomic_DNA"/>
</dbReference>
<reference evidence="2 3" key="2">
    <citation type="journal article" date="2011" name="Mol. Biol. Evol.">
        <title>Unity in variety--the pan-genome of the Chlamydiae.</title>
        <authorList>
            <person name="Collingro A."/>
            <person name="Tischler P."/>
            <person name="Weinmaier T."/>
            <person name="Penz T."/>
            <person name="Heinz E."/>
            <person name="Brunham R.C."/>
            <person name="Read T.D."/>
            <person name="Bavoil P.M."/>
            <person name="Sachse K."/>
            <person name="Kahane S."/>
            <person name="Friedman M.G."/>
            <person name="Rattei T."/>
            <person name="Myers G.S."/>
            <person name="Horn M."/>
        </authorList>
    </citation>
    <scope>NUCLEOTIDE SEQUENCE [LARGE SCALE GENOMIC DNA]</scope>
    <source>
        <strain evidence="3">ATCC VR-1471 / Z</strain>
    </source>
</reference>
<dbReference type="PANTHER" id="PTHR42899">
    <property type="entry name" value="SPERMATOGENESIS-ASSOCIATED PROTEIN 20"/>
    <property type="match status" value="1"/>
</dbReference>
<proteinExistence type="predicted"/>
<name>F8L8A6_SIMNZ</name>
<dbReference type="Proteomes" id="UP000000496">
    <property type="component" value="Chromosome gsn.131"/>
</dbReference>
<dbReference type="SUPFAM" id="SSF48208">
    <property type="entry name" value="Six-hairpin glycosidases"/>
    <property type="match status" value="1"/>
</dbReference>
<dbReference type="InterPro" id="IPR004879">
    <property type="entry name" value="Ssp411-like_TRX"/>
</dbReference>
<accession>F8L8A6</accession>
<organism evidence="2 3">
    <name type="scientific">Simkania negevensis (strain ATCC VR-1471 / DSM 27360 / Z)</name>
    <dbReference type="NCBI Taxonomy" id="331113"/>
    <lineage>
        <taxon>Bacteria</taxon>
        <taxon>Pseudomonadati</taxon>
        <taxon>Chlamydiota</taxon>
        <taxon>Chlamydiia</taxon>
        <taxon>Parachlamydiales</taxon>
        <taxon>Simkaniaceae</taxon>
        <taxon>Simkania</taxon>
    </lineage>
</organism>
<evidence type="ECO:0000313" key="3">
    <source>
        <dbReference type="Proteomes" id="UP000000496"/>
    </source>
</evidence>
<dbReference type="eggNOG" id="COG1331">
    <property type="taxonomic scope" value="Bacteria"/>
</dbReference>
<dbReference type="HOGENOM" id="CLU_014051_4_1_0"/>
<dbReference type="Gene3D" id="1.50.10.20">
    <property type="match status" value="1"/>
</dbReference>
<gene>
    <name evidence="2" type="primary">yyaL</name>
    <name evidence="2" type="ordered locus">SNE_A11520</name>
</gene>
<feature type="domain" description="Spermatogenesis-associated protein 20-like TRX" evidence="1">
    <location>
        <begin position="4"/>
        <end position="165"/>
    </location>
</feature>
<dbReference type="KEGG" id="sng:SNE_A11520"/>
<dbReference type="RefSeq" id="WP_013943496.1">
    <property type="nucleotide sequence ID" value="NC_015713.1"/>
</dbReference>
<dbReference type="PIRSF" id="PIRSF006402">
    <property type="entry name" value="UCP006402_thioredoxin"/>
    <property type="match status" value="1"/>
</dbReference>
<dbReference type="OrthoDB" id="9762614at2"/>
<dbReference type="InterPro" id="IPR008928">
    <property type="entry name" value="6-hairpin_glycosidase_sf"/>
</dbReference>
<dbReference type="AlphaFoldDB" id="F8L8A6"/>
<dbReference type="GO" id="GO:0005975">
    <property type="term" value="P:carbohydrate metabolic process"/>
    <property type="evidence" value="ECO:0007669"/>
    <property type="project" value="InterPro"/>
</dbReference>
<keyword evidence="3" id="KW-1185">Reference proteome</keyword>
<dbReference type="Gene3D" id="3.40.30.10">
    <property type="entry name" value="Glutaredoxin"/>
    <property type="match status" value="1"/>
</dbReference>
<dbReference type="CDD" id="cd02955">
    <property type="entry name" value="SSP411"/>
    <property type="match status" value="1"/>
</dbReference>
<dbReference type="SUPFAM" id="SSF52833">
    <property type="entry name" value="Thioredoxin-like"/>
    <property type="match status" value="1"/>
</dbReference>
<protein>
    <submittedName>
        <fullName evidence="2">Uncharacterized protein yyaL</fullName>
    </submittedName>
</protein>
<sequence>MVFENRLIKEKSPYLLQHAHNPVDWYPWGDEAFEAAKKLDKPIFLSIGYATCHWCHVMSRESFANSEIATLMNETFINVKVDREELPEIDSLYMEFAQALMASGSGWPLNLILTPELKPFYATTYMPPTTRQELMGIKELVSHIKQLWKSAERELLLDQAEKLVDLFARSVQTRGEELPNEEHLDAAVEQFYEAVDPVYGGIKGAPKFPLGYQILFFLEHARREHDSRSLFFAELTLSMMHRGGIYDQVGGGFSRYSVDEKWIIPHFEKMLYDNALMALAFLDAWKLTKKPLYRQVCEEILDYLLRDMQHQGGGFYSAEDAETDGEEGAYYTWHAQEIQKLLPPADLDLFCEYFDVTPSGNFGGKNVLYRTMTIQEFAELRGLDPLMIQTRLDSCLNLLFDARKGRKRPFKDDKILVTWNAMAIDVFIKAGRAFQNEAYLKSGLAAASFIRQNLWKGGKLKRRFREGQTDYEGGLDDYAYLIRALITLSEADLGNVWLQWALELADFLEKEFKADEGAFYQTGPEYSILLRRPELFDSAQPSGNAIHAENLIRLSQLTQNRELRIQAEDILKVATSYIETYPQGACYHLIALQHYLDKEALTIVVALDEKESLKEEILEVLSTEFIPHHVVFWKRHSDKEFEENIPLEGKTTVYLCKHGKCEAPITSTDALQRRFT</sequence>